<evidence type="ECO:0000256" key="1">
    <source>
        <dbReference type="SAM" id="MobiDB-lite"/>
    </source>
</evidence>
<feature type="domain" description="DUF4328" evidence="3">
    <location>
        <begin position="194"/>
        <end position="348"/>
    </location>
</feature>
<keyword evidence="2" id="KW-1133">Transmembrane helix</keyword>
<evidence type="ECO:0000259" key="3">
    <source>
        <dbReference type="Pfam" id="PF14219"/>
    </source>
</evidence>
<feature type="transmembrane region" description="Helical" evidence="2">
    <location>
        <begin position="164"/>
        <end position="184"/>
    </location>
</feature>
<dbReference type="EMBL" id="JAMTCK010000035">
    <property type="protein sequence ID" value="MCP2170460.1"/>
    <property type="molecule type" value="Genomic_DNA"/>
</dbReference>
<comment type="caution">
    <text evidence="4">The sequence shown here is derived from an EMBL/GenBank/DDBJ whole genome shotgun (WGS) entry which is preliminary data.</text>
</comment>
<keyword evidence="2" id="KW-0812">Transmembrane</keyword>
<keyword evidence="2" id="KW-0472">Membrane</keyword>
<organism evidence="4 5">
    <name type="scientific">Goodfellowiella coeruleoviolacea</name>
    <dbReference type="NCBI Taxonomy" id="334858"/>
    <lineage>
        <taxon>Bacteria</taxon>
        <taxon>Bacillati</taxon>
        <taxon>Actinomycetota</taxon>
        <taxon>Actinomycetes</taxon>
        <taxon>Pseudonocardiales</taxon>
        <taxon>Pseudonocardiaceae</taxon>
        <taxon>Goodfellowiella</taxon>
    </lineage>
</organism>
<proteinExistence type="predicted"/>
<feature type="transmembrane region" description="Helical" evidence="2">
    <location>
        <begin position="289"/>
        <end position="311"/>
    </location>
</feature>
<sequence>MRAEPSVPQYPAAPQSGAHYPAGGHHPGQHHPYPGQAHPGTPQHPLPQHEPVPAPVPQHPGQQHFGTHYPAPHHQAPHHPAAQHQAVQHHVAHDWVASPPPGAYPRRPARHAPRYSGPPAYPVPPRWGFPLVTWRWPTSLPGTAWDEANPVDRVRMLTGAVRNALLFTAAMAGWAAGSEIWRYVLLVLSRYGPLSEGLVTTSDAMVVASSLLAVVAAVLAAVLLLLWSQRARQAAAVNAGYALSRPQWQLVVGLLVPGVNLVLPGSALAELEHAALRRPAGERPRPSRLVLGWWAAWVAGAVLCVLTLGWAFRDGVQAMADGVLLHAVTDLAAVAVAVATLLVVRRISALLAPVDLASVRLMRVIRVQGAPEPPLRAVRMAGSPR</sequence>
<feature type="compositionally biased region" description="Low complexity" evidence="1">
    <location>
        <begin position="70"/>
        <end position="89"/>
    </location>
</feature>
<keyword evidence="5" id="KW-1185">Reference proteome</keyword>
<dbReference type="Proteomes" id="UP001206128">
    <property type="component" value="Unassembled WGS sequence"/>
</dbReference>
<feature type="compositionally biased region" description="Low complexity" evidence="1">
    <location>
        <begin position="17"/>
        <end position="40"/>
    </location>
</feature>
<evidence type="ECO:0000313" key="5">
    <source>
        <dbReference type="Proteomes" id="UP001206128"/>
    </source>
</evidence>
<feature type="transmembrane region" description="Helical" evidence="2">
    <location>
        <begin position="204"/>
        <end position="227"/>
    </location>
</feature>
<reference evidence="4" key="1">
    <citation type="submission" date="2022-06" db="EMBL/GenBank/DDBJ databases">
        <title>Genomic Encyclopedia of Archaeal and Bacterial Type Strains, Phase II (KMG-II): from individual species to whole genera.</title>
        <authorList>
            <person name="Goeker M."/>
        </authorList>
    </citation>
    <scope>NUCLEOTIDE SEQUENCE</scope>
    <source>
        <strain evidence="4">DSM 43935</strain>
    </source>
</reference>
<accession>A0AAE3GMW6</accession>
<evidence type="ECO:0000313" key="4">
    <source>
        <dbReference type="EMBL" id="MCP2170460.1"/>
    </source>
</evidence>
<dbReference type="AlphaFoldDB" id="A0AAE3GMW6"/>
<dbReference type="RefSeq" id="WP_308204133.1">
    <property type="nucleotide sequence ID" value="NZ_JAMTCK010000035.1"/>
</dbReference>
<feature type="compositionally biased region" description="Pro residues" evidence="1">
    <location>
        <begin position="42"/>
        <end position="58"/>
    </location>
</feature>
<feature type="transmembrane region" description="Helical" evidence="2">
    <location>
        <begin position="323"/>
        <end position="344"/>
    </location>
</feature>
<evidence type="ECO:0000256" key="2">
    <source>
        <dbReference type="SAM" id="Phobius"/>
    </source>
</evidence>
<gene>
    <name evidence="4" type="ORF">LX83_007351</name>
</gene>
<dbReference type="InterPro" id="IPR025565">
    <property type="entry name" value="DUF4328"/>
</dbReference>
<protein>
    <recommendedName>
        <fullName evidence="3">DUF4328 domain-containing protein</fullName>
    </recommendedName>
</protein>
<name>A0AAE3GMW6_9PSEU</name>
<dbReference type="Pfam" id="PF14219">
    <property type="entry name" value="DUF4328"/>
    <property type="match status" value="1"/>
</dbReference>
<feature type="region of interest" description="Disordered" evidence="1">
    <location>
        <begin position="1"/>
        <end position="105"/>
    </location>
</feature>